<name>A0ABP8RCU5_9MYCO</name>
<sequence>MQTGTAKWDVAGLGGPRVKAGAAGGPDLPPYNYPRFDAAEIRCVE</sequence>
<evidence type="ECO:0000313" key="1">
    <source>
        <dbReference type="EMBL" id="GAA4535455.1"/>
    </source>
</evidence>
<protein>
    <submittedName>
        <fullName evidence="1">Uncharacterized protein</fullName>
    </submittedName>
</protein>
<keyword evidence="2" id="KW-1185">Reference proteome</keyword>
<accession>A0ABP8RCU5</accession>
<organism evidence="1 2">
    <name type="scientific">Mycobacterium paraffinicum</name>
    <dbReference type="NCBI Taxonomy" id="53378"/>
    <lineage>
        <taxon>Bacteria</taxon>
        <taxon>Bacillati</taxon>
        <taxon>Actinomycetota</taxon>
        <taxon>Actinomycetes</taxon>
        <taxon>Mycobacteriales</taxon>
        <taxon>Mycobacteriaceae</taxon>
        <taxon>Mycobacterium</taxon>
    </lineage>
</organism>
<reference evidence="2" key="1">
    <citation type="journal article" date="2019" name="Int. J. Syst. Evol. Microbiol.">
        <title>The Global Catalogue of Microorganisms (GCM) 10K type strain sequencing project: providing services to taxonomists for standard genome sequencing and annotation.</title>
        <authorList>
            <consortium name="The Broad Institute Genomics Platform"/>
            <consortium name="The Broad Institute Genome Sequencing Center for Infectious Disease"/>
            <person name="Wu L."/>
            <person name="Ma J."/>
        </authorList>
    </citation>
    <scope>NUCLEOTIDE SEQUENCE [LARGE SCALE GENOMIC DNA]</scope>
    <source>
        <strain evidence="2">JCM 17782</strain>
    </source>
</reference>
<dbReference type="EMBL" id="BAABGF010000010">
    <property type="protein sequence ID" value="GAA4535455.1"/>
    <property type="molecule type" value="Genomic_DNA"/>
</dbReference>
<gene>
    <name evidence="1" type="ORF">GCM10023161_09010</name>
</gene>
<comment type="caution">
    <text evidence="1">The sequence shown here is derived from an EMBL/GenBank/DDBJ whole genome shotgun (WGS) entry which is preliminary data.</text>
</comment>
<proteinExistence type="predicted"/>
<dbReference type="Proteomes" id="UP001501417">
    <property type="component" value="Unassembled WGS sequence"/>
</dbReference>
<evidence type="ECO:0000313" key="2">
    <source>
        <dbReference type="Proteomes" id="UP001501417"/>
    </source>
</evidence>